<evidence type="ECO:0000256" key="5">
    <source>
        <dbReference type="ARBA" id="ARBA00023163"/>
    </source>
</evidence>
<organism evidence="10 11">
    <name type="scientific">Senna tora</name>
    <dbReference type="NCBI Taxonomy" id="362788"/>
    <lineage>
        <taxon>Eukaryota</taxon>
        <taxon>Viridiplantae</taxon>
        <taxon>Streptophyta</taxon>
        <taxon>Embryophyta</taxon>
        <taxon>Tracheophyta</taxon>
        <taxon>Spermatophyta</taxon>
        <taxon>Magnoliopsida</taxon>
        <taxon>eudicotyledons</taxon>
        <taxon>Gunneridae</taxon>
        <taxon>Pentapetalae</taxon>
        <taxon>rosids</taxon>
        <taxon>fabids</taxon>
        <taxon>Fabales</taxon>
        <taxon>Fabaceae</taxon>
        <taxon>Caesalpinioideae</taxon>
        <taxon>Cassia clade</taxon>
        <taxon>Senna</taxon>
    </lineage>
</organism>
<feature type="region of interest" description="Disordered" evidence="9">
    <location>
        <begin position="1"/>
        <end position="26"/>
    </location>
</feature>
<dbReference type="GO" id="GO:0043565">
    <property type="term" value="F:sequence-specific DNA binding"/>
    <property type="evidence" value="ECO:0007669"/>
    <property type="project" value="TreeGrafter"/>
</dbReference>
<dbReference type="SMART" id="SM01226">
    <property type="entry name" value="GAGA_bind"/>
    <property type="match status" value="1"/>
</dbReference>
<evidence type="ECO:0000256" key="2">
    <source>
        <dbReference type="ARBA" id="ARBA00007911"/>
    </source>
</evidence>
<dbReference type="Proteomes" id="UP000634136">
    <property type="component" value="Unassembled WGS sequence"/>
</dbReference>
<comment type="function">
    <text evidence="7">Transcriptional regulator that specifically binds to GA-rich elements (GAGA-repeats) present in regulatory sequences of genes involved in developmental processes.</text>
</comment>
<evidence type="ECO:0000256" key="1">
    <source>
        <dbReference type="ARBA" id="ARBA00004123"/>
    </source>
</evidence>
<evidence type="ECO:0000256" key="7">
    <source>
        <dbReference type="RuleBase" id="RU367160"/>
    </source>
</evidence>
<keyword evidence="6 7" id="KW-0539">Nucleus</keyword>
<keyword evidence="11" id="KW-1185">Reference proteome</keyword>
<comment type="subcellular location">
    <subcellularLocation>
        <location evidence="1 7">Nucleus</location>
    </subcellularLocation>
</comment>
<dbReference type="PANTHER" id="PTHR31421:SF3">
    <property type="entry name" value="PROTEIN BASIC PENTACYSTEINE4"/>
    <property type="match status" value="1"/>
</dbReference>
<keyword evidence="4 7" id="KW-0238">DNA-binding</keyword>
<dbReference type="GO" id="GO:0005634">
    <property type="term" value="C:nucleus"/>
    <property type="evidence" value="ECO:0007669"/>
    <property type="project" value="UniProtKB-SubCell"/>
</dbReference>
<evidence type="ECO:0000256" key="8">
    <source>
        <dbReference type="SAM" id="Coils"/>
    </source>
</evidence>
<feature type="compositionally biased region" description="Low complexity" evidence="9">
    <location>
        <begin position="186"/>
        <end position="195"/>
    </location>
</feature>
<evidence type="ECO:0000256" key="9">
    <source>
        <dbReference type="SAM" id="MobiDB-lite"/>
    </source>
</evidence>
<feature type="coiled-coil region" evidence="8">
    <location>
        <begin position="80"/>
        <end position="107"/>
    </location>
</feature>
<accession>A0A834WXD6</accession>
<reference evidence="10" key="1">
    <citation type="submission" date="2020-09" db="EMBL/GenBank/DDBJ databases">
        <title>Genome-Enabled Discovery of Anthraquinone Biosynthesis in Senna tora.</title>
        <authorList>
            <person name="Kang S.-H."/>
            <person name="Pandey R.P."/>
            <person name="Lee C.-M."/>
            <person name="Sim J.-S."/>
            <person name="Jeong J.-T."/>
            <person name="Choi B.-S."/>
            <person name="Jung M."/>
            <person name="Ginzburg D."/>
            <person name="Zhao K."/>
            <person name="Won S.Y."/>
            <person name="Oh T.-J."/>
            <person name="Yu Y."/>
            <person name="Kim N.-H."/>
            <person name="Lee O.R."/>
            <person name="Lee T.-H."/>
            <person name="Bashyal P."/>
            <person name="Kim T.-S."/>
            <person name="Lee W.-H."/>
            <person name="Kawkins C."/>
            <person name="Kim C.-K."/>
            <person name="Kim J.S."/>
            <person name="Ahn B.O."/>
            <person name="Rhee S.Y."/>
            <person name="Sohng J.K."/>
        </authorList>
    </citation>
    <scope>NUCLEOTIDE SEQUENCE</scope>
    <source>
        <tissue evidence="10">Leaf</tissue>
    </source>
</reference>
<protein>
    <recommendedName>
        <fullName evidence="7">GAGA-binding transcriptional activator</fullName>
    </recommendedName>
</protein>
<evidence type="ECO:0000256" key="4">
    <source>
        <dbReference type="ARBA" id="ARBA00023125"/>
    </source>
</evidence>
<dbReference type="AlphaFoldDB" id="A0A834WXD6"/>
<dbReference type="OrthoDB" id="1883964at2759"/>
<proteinExistence type="inferred from homology"/>
<feature type="compositionally biased region" description="Basic and acidic residues" evidence="9">
    <location>
        <begin position="15"/>
        <end position="26"/>
    </location>
</feature>
<gene>
    <name evidence="10" type="ORF">G2W53_008914</name>
</gene>
<feature type="compositionally biased region" description="Basic and acidic residues" evidence="9">
    <location>
        <begin position="172"/>
        <end position="185"/>
    </location>
</feature>
<name>A0A834WXD6_9FABA</name>
<dbReference type="EMBL" id="JAAIUW010000004">
    <property type="protein sequence ID" value="KAF7834055.1"/>
    <property type="molecule type" value="Genomic_DNA"/>
</dbReference>
<keyword evidence="3 7" id="KW-0805">Transcription regulation</keyword>
<keyword evidence="8" id="KW-0175">Coiled coil</keyword>
<comment type="similarity">
    <text evidence="2 7">Belongs to the BBR/BPC family.</text>
</comment>
<feature type="region of interest" description="Disordered" evidence="9">
    <location>
        <begin position="172"/>
        <end position="217"/>
    </location>
</feature>
<feature type="compositionally biased region" description="Basic and acidic residues" evidence="9">
    <location>
        <begin position="200"/>
        <end position="217"/>
    </location>
</feature>
<feature type="compositionally biased region" description="Polar residues" evidence="9">
    <location>
        <begin position="1"/>
        <end position="10"/>
    </location>
</feature>
<evidence type="ECO:0000256" key="3">
    <source>
        <dbReference type="ARBA" id="ARBA00023015"/>
    </source>
</evidence>
<dbReference type="PANTHER" id="PTHR31421">
    <property type="entry name" value="PROTEIN BASIC PENTACYSTEINE3"/>
    <property type="match status" value="1"/>
</dbReference>
<evidence type="ECO:0000313" key="11">
    <source>
        <dbReference type="Proteomes" id="UP000634136"/>
    </source>
</evidence>
<evidence type="ECO:0000256" key="6">
    <source>
        <dbReference type="ARBA" id="ARBA00023242"/>
    </source>
</evidence>
<dbReference type="GO" id="GO:0003700">
    <property type="term" value="F:DNA-binding transcription factor activity"/>
    <property type="evidence" value="ECO:0007669"/>
    <property type="project" value="UniProtKB-UniRule"/>
</dbReference>
<evidence type="ECO:0000313" key="10">
    <source>
        <dbReference type="EMBL" id="KAF7834055.1"/>
    </source>
</evidence>
<keyword evidence="5 7" id="KW-0804">Transcription</keyword>
<dbReference type="GO" id="GO:0009723">
    <property type="term" value="P:response to ethylene"/>
    <property type="evidence" value="ECO:0007669"/>
    <property type="project" value="TreeGrafter"/>
</dbReference>
<sequence>MAPTSPSVAKSSGYKMDDSRQHENSRQKMDYYRGAPSLWSMAPQHQVKEPNALVMNKKIMSIIAEREAAIQARNSALSEKNEALAARDEALRQRDEALAQRDNALMERDNALAALQIQDNAVNFSLGSGIQRGSKRMHHASNHLGHMAEAAYNTKDLGITDAFPVTAITSEEVKSHQAKRTKENKAVSSKASKPPGKGKKVSEDLNRRASSEGTKIKSEWDRQDVGLNLVAFDENTMPVPVCTCTGVPRPCYKWGNGGWQSSCCTTTLSMYPLPQLPNKRHARVGGRKMSGSVFTRLLSRVAAEGRDLSIPVDLKDYWARHGTNRYITIK</sequence>
<dbReference type="Pfam" id="PF06217">
    <property type="entry name" value="GAGA_bind"/>
    <property type="match status" value="1"/>
</dbReference>
<comment type="caution">
    <text evidence="10">The sequence shown here is derived from an EMBL/GenBank/DDBJ whole genome shotgun (WGS) entry which is preliminary data.</text>
</comment>
<dbReference type="InterPro" id="IPR010409">
    <property type="entry name" value="GAGA-bd_tscrpt_act"/>
</dbReference>